<evidence type="ECO:0000313" key="1">
    <source>
        <dbReference type="EMBL" id="MDC7692533.1"/>
    </source>
</evidence>
<gene>
    <name evidence="1" type="ORF">PQU93_17365</name>
</gene>
<dbReference type="RefSeq" id="WP_272804119.1">
    <property type="nucleotide sequence ID" value="NZ_JAQQKY010000015.1"/>
</dbReference>
<protein>
    <submittedName>
        <fullName evidence="1">Uncharacterized protein</fullName>
    </submittedName>
</protein>
<reference evidence="1 2" key="1">
    <citation type="submission" date="2023-01" db="EMBL/GenBank/DDBJ databases">
        <title>Novel species of the genus Vogesella isolated from rivers.</title>
        <authorList>
            <person name="Lu H."/>
        </authorList>
    </citation>
    <scope>NUCLEOTIDE SEQUENCE [LARGE SCALE GENOMIC DNA]</scope>
    <source>
        <strain evidence="1 2">SH7W</strain>
    </source>
</reference>
<accession>A0ABT5I958</accession>
<dbReference type="EMBL" id="JAQQKY010000015">
    <property type="protein sequence ID" value="MDC7692533.1"/>
    <property type="molecule type" value="Genomic_DNA"/>
</dbReference>
<sequence>MSTTAHVATSPAVQATRFAESIIKGNPSLYQSVEVQGVREFEPGFLEVDNKEPEFFTVYLRESGLGRPKGSLLAADAVGDFPTYEQAMAYAKHLGGKYGWPLDDFYQVAQAA</sequence>
<name>A0ABT5I958_VOGIN</name>
<evidence type="ECO:0000313" key="2">
    <source>
        <dbReference type="Proteomes" id="UP001221566"/>
    </source>
</evidence>
<keyword evidence="2" id="KW-1185">Reference proteome</keyword>
<proteinExistence type="predicted"/>
<organism evidence="1 2">
    <name type="scientific">Vogesella indigofera</name>
    <name type="common">Pseudomonas indigofera</name>
    <dbReference type="NCBI Taxonomy" id="45465"/>
    <lineage>
        <taxon>Bacteria</taxon>
        <taxon>Pseudomonadati</taxon>
        <taxon>Pseudomonadota</taxon>
        <taxon>Betaproteobacteria</taxon>
        <taxon>Neisseriales</taxon>
        <taxon>Chromobacteriaceae</taxon>
        <taxon>Vogesella</taxon>
    </lineage>
</organism>
<comment type="caution">
    <text evidence="1">The sequence shown here is derived from an EMBL/GenBank/DDBJ whole genome shotgun (WGS) entry which is preliminary data.</text>
</comment>
<dbReference type="Proteomes" id="UP001221566">
    <property type="component" value="Unassembled WGS sequence"/>
</dbReference>